<proteinExistence type="predicted"/>
<sequence>MGNQALITTPGASVGIDLHWNGGRDSVTAFLRYAELAGLPPLTADGRGYAQLVAVLVNFFGNNGLTVSLTGVNPRRPEEHSMGGNGVYLVSGHEIVGRINPPRLEQNTHDLDEMLQAIDQAQPERDRLGGYLDATERPTDTLAVGDRVWMRDHFSDTARYTLRTVVGHGTAAYVNGACRLGVPYVDLFENQDNSKNPNSYITSSTARVAPPTP</sequence>
<gene>
    <name evidence="2" type="ORF">A9Z40_01860</name>
</gene>
<evidence type="ECO:0000256" key="1">
    <source>
        <dbReference type="SAM" id="MobiDB-lite"/>
    </source>
</evidence>
<accession>A0ABX2WJ17</accession>
<feature type="compositionally biased region" description="Polar residues" evidence="1">
    <location>
        <begin position="191"/>
        <end position="206"/>
    </location>
</feature>
<comment type="caution">
    <text evidence="2">The sequence shown here is derived from an EMBL/GenBank/DDBJ whole genome shotgun (WGS) entry which is preliminary data.</text>
</comment>
<dbReference type="RefSeq" id="WP_064955883.1">
    <property type="nucleotide sequence ID" value="NZ_LZEM01000016.1"/>
</dbReference>
<evidence type="ECO:0000313" key="2">
    <source>
        <dbReference type="EMBL" id="OAZ41447.1"/>
    </source>
</evidence>
<reference evidence="3" key="1">
    <citation type="submission" date="2016-06" db="EMBL/GenBank/DDBJ databases">
        <title>Genome sequencing of cellulolytic organisms.</title>
        <authorList>
            <person name="Bohra V."/>
            <person name="Dafale N.A."/>
            <person name="Purohit H.J."/>
        </authorList>
    </citation>
    <scope>NUCLEOTIDE SEQUENCE [LARGE SCALE GENOMIC DNA]</scope>
    <source>
        <strain evidence="3">ND21</strain>
    </source>
</reference>
<dbReference type="Proteomes" id="UP000093918">
    <property type="component" value="Unassembled WGS sequence"/>
</dbReference>
<keyword evidence="3" id="KW-1185">Reference proteome</keyword>
<feature type="region of interest" description="Disordered" evidence="1">
    <location>
        <begin position="191"/>
        <end position="213"/>
    </location>
</feature>
<dbReference type="EMBL" id="LZEM01000016">
    <property type="protein sequence ID" value="OAZ41447.1"/>
    <property type="molecule type" value="Genomic_DNA"/>
</dbReference>
<organism evidence="2 3">
    <name type="scientific">Microbacterium arborescens</name>
    <dbReference type="NCBI Taxonomy" id="33883"/>
    <lineage>
        <taxon>Bacteria</taxon>
        <taxon>Bacillati</taxon>
        <taxon>Actinomycetota</taxon>
        <taxon>Actinomycetes</taxon>
        <taxon>Micrococcales</taxon>
        <taxon>Microbacteriaceae</taxon>
        <taxon>Microbacterium</taxon>
    </lineage>
</organism>
<protein>
    <submittedName>
        <fullName evidence="2">Uncharacterized protein</fullName>
    </submittedName>
</protein>
<name>A0ABX2WJ17_9MICO</name>
<evidence type="ECO:0000313" key="3">
    <source>
        <dbReference type="Proteomes" id="UP000093918"/>
    </source>
</evidence>